<gene>
    <name evidence="1" type="ORF">GALMADRAFT_145893</name>
</gene>
<dbReference type="AlphaFoldDB" id="A0A067SD88"/>
<organism evidence="1 2">
    <name type="scientific">Galerina marginata (strain CBS 339.88)</name>
    <dbReference type="NCBI Taxonomy" id="685588"/>
    <lineage>
        <taxon>Eukaryota</taxon>
        <taxon>Fungi</taxon>
        <taxon>Dikarya</taxon>
        <taxon>Basidiomycota</taxon>
        <taxon>Agaricomycotina</taxon>
        <taxon>Agaricomycetes</taxon>
        <taxon>Agaricomycetidae</taxon>
        <taxon>Agaricales</taxon>
        <taxon>Agaricineae</taxon>
        <taxon>Strophariaceae</taxon>
        <taxon>Galerina</taxon>
    </lineage>
</organism>
<sequence length="406" mass="44914">MEARRSATRERHRCEEVTLRMKELPAPPKVYSTRSNWRSATNTDFVVIDAGSSNRRCDYDYAYGMPFQLWDLQELQIVLPATDLDLDHWNLALFFPVQQDDVITINVGHLEGKNGSSPLASPAPNPWSFALLHDDDVLVILFVAAHTSIDLFYSESSNSPLNLTLRKEESPVPPKLHSTRSSWMSATNTGLDDISTGTSNCRSRDRPLSPVPWHKDPASVFPVQHDDTTSYDCWSLGGHESIQLASTTIFIPSVPFLTRSPGHLQNLGPPRFCTTTSSSSLSSPSLAPPSTPTSYFKLNIVSPVLLEEVGGGFQGWWWTCRLMGVDMEPKLVATNEEEEEEEEKTVPGLAGAAGPRCVIHLAIVGLGGLHIEPRVVAVFSLDFCASGPNIAFAFWHHVITLNHRLK</sequence>
<dbReference type="EMBL" id="KL142405">
    <property type="protein sequence ID" value="KDR68861.1"/>
    <property type="molecule type" value="Genomic_DNA"/>
</dbReference>
<dbReference type="HOGENOM" id="CLU_678006_0_0_1"/>
<evidence type="ECO:0000313" key="2">
    <source>
        <dbReference type="Proteomes" id="UP000027222"/>
    </source>
</evidence>
<reference evidence="2" key="1">
    <citation type="journal article" date="2014" name="Proc. Natl. Acad. Sci. U.S.A.">
        <title>Extensive sampling of basidiomycete genomes demonstrates inadequacy of the white-rot/brown-rot paradigm for wood decay fungi.</title>
        <authorList>
            <person name="Riley R."/>
            <person name="Salamov A.A."/>
            <person name="Brown D.W."/>
            <person name="Nagy L.G."/>
            <person name="Floudas D."/>
            <person name="Held B.W."/>
            <person name="Levasseur A."/>
            <person name="Lombard V."/>
            <person name="Morin E."/>
            <person name="Otillar R."/>
            <person name="Lindquist E.A."/>
            <person name="Sun H."/>
            <person name="LaButti K.M."/>
            <person name="Schmutz J."/>
            <person name="Jabbour D."/>
            <person name="Luo H."/>
            <person name="Baker S.E."/>
            <person name="Pisabarro A.G."/>
            <person name="Walton J.D."/>
            <person name="Blanchette R.A."/>
            <person name="Henrissat B."/>
            <person name="Martin F."/>
            <person name="Cullen D."/>
            <person name="Hibbett D.S."/>
            <person name="Grigoriev I.V."/>
        </authorList>
    </citation>
    <scope>NUCLEOTIDE SEQUENCE [LARGE SCALE GENOMIC DNA]</scope>
    <source>
        <strain evidence="2">CBS 339.88</strain>
    </source>
</reference>
<evidence type="ECO:0000313" key="1">
    <source>
        <dbReference type="EMBL" id="KDR68861.1"/>
    </source>
</evidence>
<accession>A0A067SD88</accession>
<name>A0A067SD88_GALM3</name>
<dbReference type="Proteomes" id="UP000027222">
    <property type="component" value="Unassembled WGS sequence"/>
</dbReference>
<protein>
    <submittedName>
        <fullName evidence="1">Uncharacterized protein</fullName>
    </submittedName>
</protein>
<keyword evidence="2" id="KW-1185">Reference proteome</keyword>
<proteinExistence type="predicted"/>